<evidence type="ECO:0000313" key="2">
    <source>
        <dbReference type="EMBL" id="MBB3040262.1"/>
    </source>
</evidence>
<feature type="transmembrane region" description="Helical" evidence="1">
    <location>
        <begin position="216"/>
        <end position="237"/>
    </location>
</feature>
<name>A0A7W4YYT9_9ACTN</name>
<keyword evidence="1" id="KW-0812">Transmembrane</keyword>
<dbReference type="Proteomes" id="UP000589626">
    <property type="component" value="Unassembled WGS sequence"/>
</dbReference>
<evidence type="ECO:0000313" key="3">
    <source>
        <dbReference type="Proteomes" id="UP000589626"/>
    </source>
</evidence>
<keyword evidence="1" id="KW-0472">Membrane</keyword>
<feature type="transmembrane region" description="Helical" evidence="1">
    <location>
        <begin position="139"/>
        <end position="156"/>
    </location>
</feature>
<feature type="transmembrane region" description="Helical" evidence="1">
    <location>
        <begin position="80"/>
        <end position="103"/>
    </location>
</feature>
<organism evidence="2 3">
    <name type="scientific">Nocardioides soli</name>
    <dbReference type="NCBI Taxonomy" id="1036020"/>
    <lineage>
        <taxon>Bacteria</taxon>
        <taxon>Bacillati</taxon>
        <taxon>Actinomycetota</taxon>
        <taxon>Actinomycetes</taxon>
        <taxon>Propionibacteriales</taxon>
        <taxon>Nocardioidaceae</taxon>
        <taxon>Nocardioides</taxon>
    </lineage>
</organism>
<feature type="transmembrane region" description="Helical" evidence="1">
    <location>
        <begin position="347"/>
        <end position="366"/>
    </location>
</feature>
<reference evidence="2 3" key="1">
    <citation type="submission" date="2020-08" db="EMBL/GenBank/DDBJ databases">
        <title>Sequencing the genomes of 1000 actinobacteria strains.</title>
        <authorList>
            <person name="Klenk H.-P."/>
        </authorList>
    </citation>
    <scope>NUCLEOTIDE SEQUENCE [LARGE SCALE GENOMIC DNA]</scope>
    <source>
        <strain evidence="2 3">DSM 105498</strain>
    </source>
</reference>
<accession>A0A7W4YYT9</accession>
<evidence type="ECO:0000256" key="1">
    <source>
        <dbReference type="SAM" id="Phobius"/>
    </source>
</evidence>
<keyword evidence="3" id="KW-1185">Reference proteome</keyword>
<comment type="caution">
    <text evidence="2">The sequence shown here is derived from an EMBL/GenBank/DDBJ whole genome shotgun (WGS) entry which is preliminary data.</text>
</comment>
<gene>
    <name evidence="2" type="ORF">FHU40_000063</name>
</gene>
<protein>
    <recommendedName>
        <fullName evidence="4">Glycosyltransferase RgtA/B/C/D-like domain-containing protein</fullName>
    </recommendedName>
</protein>
<dbReference type="EMBL" id="JACHWR010000001">
    <property type="protein sequence ID" value="MBB3040262.1"/>
    <property type="molecule type" value="Genomic_DNA"/>
</dbReference>
<proteinExistence type="predicted"/>
<sequence>MTWSRRGILVTAVAMIAAQLAFRAWATYGSWYHYDDFNFMARMAGAGPSPTAALEPYIGHLMPGGMYLSWLADALAPYDFRVTATMLLVLQAGAAAALLWMLVRMFGWRPGILPPLAFYLFSVITTPVAIWWAAGVNQLPWHIALFAGLGTHATYLRTRRLRYALLTVAWSAFGLAFFEKTILLFGAVAFLALAYFASGTPGVRAVTVLRTYARGVVVYAVALGAYLLAYVTTALDFDPGAATDGSLAEVAWNMVGRGYLPSLAGGPLRWHYLDQAAFPDPVSAVRWASVLAAGLVIWEIRRARTRSLRAWLLPLGFVAANILLITAGRVTYLGTIVSLDYRYQGELAAVTAIALVLAVLPVRGAVEPVEVRRPSALLDHPRRVAVAVVVPVALALASSTLFVRHWQTHDPGQAYFAHLFAALDAATEPLVLDDTTVPEVVMGAYSYPDNTLSHLLTAYGKDVSFPDAAIDAVATVTDDGRVVPSVITPLEQAPPGDEQDCGYRVADRPRTIPLDPTGLEPGPEARWNARSWVRIGYLSSGTSPVSVEVGGETISATIVRGLHALYVRTPLVADRAAHEPVGSVTISGLAGGAQLCTDDVTAGPLAPADPAGAADGDGAGS</sequence>
<dbReference type="AlphaFoldDB" id="A0A7W4YYT9"/>
<dbReference type="RefSeq" id="WP_183590313.1">
    <property type="nucleotide sequence ID" value="NZ_JACHWR010000001.1"/>
</dbReference>
<feature type="transmembrane region" description="Helical" evidence="1">
    <location>
        <begin position="115"/>
        <end position="133"/>
    </location>
</feature>
<feature type="transmembrane region" description="Helical" evidence="1">
    <location>
        <begin position="310"/>
        <end position="327"/>
    </location>
</feature>
<keyword evidence="1" id="KW-1133">Transmembrane helix</keyword>
<evidence type="ECO:0008006" key="4">
    <source>
        <dbReference type="Google" id="ProtNLM"/>
    </source>
</evidence>
<feature type="transmembrane region" description="Helical" evidence="1">
    <location>
        <begin position="163"/>
        <end position="196"/>
    </location>
</feature>
<feature type="transmembrane region" description="Helical" evidence="1">
    <location>
        <begin position="386"/>
        <end position="406"/>
    </location>
</feature>